<keyword evidence="5 7" id="KW-0378">Hydrolase</keyword>
<feature type="binding site" evidence="7">
    <location>
        <position position="144"/>
    </location>
    <ligand>
        <name>Zn(2+)</name>
        <dbReference type="ChEBI" id="CHEBI:29105"/>
        <note>catalytic</note>
    </ligand>
</feature>
<keyword evidence="7" id="KW-0698">rRNA processing</keyword>
<dbReference type="Pfam" id="PF02130">
    <property type="entry name" value="YbeY"/>
    <property type="match status" value="1"/>
</dbReference>
<feature type="binding site" evidence="7">
    <location>
        <position position="138"/>
    </location>
    <ligand>
        <name>Zn(2+)</name>
        <dbReference type="ChEBI" id="CHEBI:29105"/>
        <note>catalytic</note>
    </ligand>
</feature>
<keyword evidence="4 7" id="KW-0255">Endonuclease</keyword>
<name>A0ABQ2IUH4_9DEIO</name>
<dbReference type="PROSITE" id="PS01306">
    <property type="entry name" value="UPF0054"/>
    <property type="match status" value="1"/>
</dbReference>
<evidence type="ECO:0000256" key="1">
    <source>
        <dbReference type="ARBA" id="ARBA00010875"/>
    </source>
</evidence>
<dbReference type="SUPFAM" id="SSF55486">
    <property type="entry name" value="Metalloproteases ('zincins'), catalytic domain"/>
    <property type="match status" value="1"/>
</dbReference>
<protein>
    <recommendedName>
        <fullName evidence="7">Endoribonuclease YbeY</fullName>
        <ecNumber evidence="7">3.1.-.-</ecNumber>
    </recommendedName>
</protein>
<dbReference type="InterPro" id="IPR002036">
    <property type="entry name" value="YbeY"/>
</dbReference>
<comment type="similarity">
    <text evidence="1 7">Belongs to the endoribonuclease YbeY family.</text>
</comment>
<feature type="binding site" evidence="7">
    <location>
        <position position="134"/>
    </location>
    <ligand>
        <name>Zn(2+)</name>
        <dbReference type="ChEBI" id="CHEBI:29105"/>
        <note>catalytic</note>
    </ligand>
</feature>
<proteinExistence type="inferred from homology"/>
<evidence type="ECO:0000313" key="9">
    <source>
        <dbReference type="Proteomes" id="UP000645517"/>
    </source>
</evidence>
<keyword evidence="7" id="KW-0963">Cytoplasm</keyword>
<dbReference type="NCBIfam" id="TIGR00043">
    <property type="entry name" value="rRNA maturation RNase YbeY"/>
    <property type="match status" value="1"/>
</dbReference>
<dbReference type="Gene3D" id="3.40.390.30">
    <property type="entry name" value="Metalloproteases ('zincins'), catalytic domain"/>
    <property type="match status" value="1"/>
</dbReference>
<keyword evidence="2 7" id="KW-0540">Nuclease</keyword>
<reference evidence="9" key="1">
    <citation type="journal article" date="2019" name="Int. J. Syst. Evol. Microbiol.">
        <title>The Global Catalogue of Microorganisms (GCM) 10K type strain sequencing project: providing services to taxonomists for standard genome sequencing and annotation.</title>
        <authorList>
            <consortium name="The Broad Institute Genomics Platform"/>
            <consortium name="The Broad Institute Genome Sequencing Center for Infectious Disease"/>
            <person name="Wu L."/>
            <person name="Ma J."/>
        </authorList>
    </citation>
    <scope>NUCLEOTIDE SEQUENCE [LARGE SCALE GENOMIC DNA]</scope>
    <source>
        <strain evidence="9">JCM 16918</strain>
    </source>
</reference>
<comment type="cofactor">
    <cofactor evidence="7">
        <name>Zn(2+)</name>
        <dbReference type="ChEBI" id="CHEBI:29105"/>
    </cofactor>
    <text evidence="7">Binds 1 zinc ion.</text>
</comment>
<dbReference type="HAMAP" id="MF_00009">
    <property type="entry name" value="Endoribonucl_YbeY"/>
    <property type="match status" value="1"/>
</dbReference>
<dbReference type="InterPro" id="IPR023091">
    <property type="entry name" value="MetalPrtase_cat_dom_sf_prd"/>
</dbReference>
<evidence type="ECO:0000256" key="5">
    <source>
        <dbReference type="ARBA" id="ARBA00022801"/>
    </source>
</evidence>
<keyword evidence="6 7" id="KW-0862">Zinc</keyword>
<dbReference type="PANTHER" id="PTHR46986:SF1">
    <property type="entry name" value="ENDORIBONUCLEASE YBEY, CHLOROPLASTIC"/>
    <property type="match status" value="1"/>
</dbReference>
<comment type="caution">
    <text evidence="8">The sequence shown here is derived from an EMBL/GenBank/DDBJ whole genome shotgun (WGS) entry which is preliminary data.</text>
</comment>
<sequence>MERPGALRCRAFSIHHHPSTILYGVIDLIVRKTPPAGLRPALRGSLEAVMAHFGVEEREVTVVLVGDRTIRALKREHWGEDAVTDVLSFPTWEPGDPFMPPHLGDIVISLDTAARQAEARGHSLTREVALLASHGLTHLVGHDHPHAEGLGFEEGATGPEWAVFHGAWDAARAALPDGA</sequence>
<organism evidence="8 9">
    <name type="scientific">Deinococcus daejeonensis</name>
    <dbReference type="NCBI Taxonomy" id="1007098"/>
    <lineage>
        <taxon>Bacteria</taxon>
        <taxon>Thermotogati</taxon>
        <taxon>Deinococcota</taxon>
        <taxon>Deinococci</taxon>
        <taxon>Deinococcales</taxon>
        <taxon>Deinococcaceae</taxon>
        <taxon>Deinococcus</taxon>
    </lineage>
</organism>
<dbReference type="InterPro" id="IPR020549">
    <property type="entry name" value="YbeY_CS"/>
</dbReference>
<comment type="function">
    <text evidence="7">Single strand-specific metallo-endoribonuclease involved in late-stage 70S ribosome quality control and in maturation of the 3' terminus of the 16S rRNA.</text>
</comment>
<gene>
    <name evidence="7 8" type="primary">ybeY</name>
    <name evidence="8" type="ORF">GCM10010842_04730</name>
</gene>
<dbReference type="EMBL" id="BMOR01000001">
    <property type="protein sequence ID" value="GGN29829.1"/>
    <property type="molecule type" value="Genomic_DNA"/>
</dbReference>
<evidence type="ECO:0000256" key="3">
    <source>
        <dbReference type="ARBA" id="ARBA00022723"/>
    </source>
</evidence>
<keyword evidence="7" id="KW-0690">Ribosome biogenesis</keyword>
<dbReference type="Proteomes" id="UP000645517">
    <property type="component" value="Unassembled WGS sequence"/>
</dbReference>
<dbReference type="EC" id="3.1.-.-" evidence="7"/>
<evidence type="ECO:0000256" key="6">
    <source>
        <dbReference type="ARBA" id="ARBA00022833"/>
    </source>
</evidence>
<keyword evidence="3 7" id="KW-0479">Metal-binding</keyword>
<evidence type="ECO:0000256" key="2">
    <source>
        <dbReference type="ARBA" id="ARBA00022722"/>
    </source>
</evidence>
<comment type="subcellular location">
    <subcellularLocation>
        <location evidence="7">Cytoplasm</location>
    </subcellularLocation>
</comment>
<evidence type="ECO:0000256" key="7">
    <source>
        <dbReference type="HAMAP-Rule" id="MF_00009"/>
    </source>
</evidence>
<keyword evidence="9" id="KW-1185">Reference proteome</keyword>
<evidence type="ECO:0000256" key="4">
    <source>
        <dbReference type="ARBA" id="ARBA00022759"/>
    </source>
</evidence>
<dbReference type="PANTHER" id="PTHR46986">
    <property type="entry name" value="ENDORIBONUCLEASE YBEY, CHLOROPLASTIC"/>
    <property type="match status" value="1"/>
</dbReference>
<evidence type="ECO:0000313" key="8">
    <source>
        <dbReference type="EMBL" id="GGN29829.1"/>
    </source>
</evidence>
<accession>A0ABQ2IUH4</accession>